<sequence length="375" mass="42773">MGILSRSAGGRKPNETMRLIVTTFVGVVFGFLIGASFPTLSLTKLNLSSSLRPTIDLSYNEDLKSDISSQELLSSWSSARSKNSTSQDQSSNGTSRIWVPSNPRGAEMLPPGIVAAESDFYLRRLWGNPSEFSENFTILLFHYDGQTTEWDDLEWSKRAIHVSVRKQTKWWYAKRFLHPDIVAPYDYIFIWDEDLGVEHFNSEEYIRLVRKHGLEISQPGLEPNKGLTWQMTKRRGDREVHKQTEEKPGWCTDPLLPPCAAFIEIMAPVFSRSAWRCVWHMIQNDLVHGWGLDFALRKCVEPAHDKIGVVDSQWIVHQTVPSLGSQGESENGKAPWQGVRERCRKEWTMFQKRVSNAENAYFKAIGVDPSTSKAH</sequence>
<dbReference type="Pfam" id="PF05212">
    <property type="entry name" value="DUF707"/>
    <property type="match status" value="1"/>
</dbReference>
<accession>A0A540M1D5</accession>
<feature type="transmembrane region" description="Helical" evidence="2">
    <location>
        <begin position="20"/>
        <end position="40"/>
    </location>
</feature>
<evidence type="ECO:0008006" key="5">
    <source>
        <dbReference type="Google" id="ProtNLM"/>
    </source>
</evidence>
<reference evidence="3 4" key="1">
    <citation type="journal article" date="2019" name="G3 (Bethesda)">
        <title>Sequencing of a Wild Apple (Malus baccata) Genome Unravels the Differences Between Cultivated and Wild Apple Species Regarding Disease Resistance and Cold Tolerance.</title>
        <authorList>
            <person name="Chen X."/>
        </authorList>
    </citation>
    <scope>NUCLEOTIDE SEQUENCE [LARGE SCALE GENOMIC DNA]</scope>
    <source>
        <strain evidence="4">cv. Shandingzi</strain>
        <tissue evidence="3">Leaves</tissue>
    </source>
</reference>
<keyword evidence="2" id="KW-0812">Transmembrane</keyword>
<dbReference type="PANTHER" id="PTHR31210:SF68">
    <property type="entry name" value="OS06G0727800 PROTEIN"/>
    <property type="match status" value="1"/>
</dbReference>
<dbReference type="InterPro" id="IPR007877">
    <property type="entry name" value="DUF707"/>
</dbReference>
<keyword evidence="4" id="KW-1185">Reference proteome</keyword>
<comment type="caution">
    <text evidence="3">The sequence shown here is derived from an EMBL/GenBank/DDBJ whole genome shotgun (WGS) entry which is preliminary data.</text>
</comment>
<dbReference type="AlphaFoldDB" id="A0A540M1D5"/>
<feature type="region of interest" description="Disordered" evidence="1">
    <location>
        <begin position="78"/>
        <end position="102"/>
    </location>
</feature>
<dbReference type="Proteomes" id="UP000315295">
    <property type="component" value="Unassembled WGS sequence"/>
</dbReference>
<name>A0A540M1D5_MALBA</name>
<dbReference type="PANTHER" id="PTHR31210">
    <property type="entry name" value="OS06G0731900 PROTEIN"/>
    <property type="match status" value="1"/>
</dbReference>
<evidence type="ECO:0000313" key="3">
    <source>
        <dbReference type="EMBL" id="TQD92567.1"/>
    </source>
</evidence>
<protein>
    <recommendedName>
        <fullName evidence="5">Lysine ketoglutarate reductase trans-splicing related 1</fullName>
    </recommendedName>
</protein>
<evidence type="ECO:0000313" key="4">
    <source>
        <dbReference type="Proteomes" id="UP000315295"/>
    </source>
</evidence>
<organism evidence="3 4">
    <name type="scientific">Malus baccata</name>
    <name type="common">Siberian crab apple</name>
    <name type="synonym">Pyrus baccata</name>
    <dbReference type="NCBI Taxonomy" id="106549"/>
    <lineage>
        <taxon>Eukaryota</taxon>
        <taxon>Viridiplantae</taxon>
        <taxon>Streptophyta</taxon>
        <taxon>Embryophyta</taxon>
        <taxon>Tracheophyta</taxon>
        <taxon>Spermatophyta</taxon>
        <taxon>Magnoliopsida</taxon>
        <taxon>eudicotyledons</taxon>
        <taxon>Gunneridae</taxon>
        <taxon>Pentapetalae</taxon>
        <taxon>rosids</taxon>
        <taxon>fabids</taxon>
        <taxon>Rosales</taxon>
        <taxon>Rosaceae</taxon>
        <taxon>Amygdaloideae</taxon>
        <taxon>Maleae</taxon>
        <taxon>Malus</taxon>
    </lineage>
</organism>
<proteinExistence type="predicted"/>
<dbReference type="EMBL" id="VIEB01000390">
    <property type="protein sequence ID" value="TQD92567.1"/>
    <property type="molecule type" value="Genomic_DNA"/>
</dbReference>
<keyword evidence="2" id="KW-0472">Membrane</keyword>
<keyword evidence="2" id="KW-1133">Transmembrane helix</keyword>
<gene>
    <name evidence="3" type="ORF">C1H46_021819</name>
</gene>
<evidence type="ECO:0000256" key="1">
    <source>
        <dbReference type="SAM" id="MobiDB-lite"/>
    </source>
</evidence>
<evidence type="ECO:0000256" key="2">
    <source>
        <dbReference type="SAM" id="Phobius"/>
    </source>
</evidence>
<dbReference type="STRING" id="106549.A0A540M1D5"/>